<comment type="caution">
    <text evidence="3">The sequence shown here is derived from an EMBL/GenBank/DDBJ whole genome shotgun (WGS) entry which is preliminary data.</text>
</comment>
<gene>
    <name evidence="3" type="ORF">Rhe02_02940</name>
</gene>
<evidence type="ECO:0000256" key="1">
    <source>
        <dbReference type="SAM" id="Coils"/>
    </source>
</evidence>
<feature type="coiled-coil region" evidence="1">
    <location>
        <begin position="1154"/>
        <end position="1181"/>
    </location>
</feature>
<sequence length="1495" mass="158975">MTPMNSTSPTLFDSPMAPPRANEGIPNPGLCPSDLPLVLLPVRLETRFFPLTATTTELRIRVYPDQVHLDTHEPQLTAEERDWGTRYWQADWAAAANLDARRDAWRTLADRFGAPRAAWIVRALQPTNLAQRPAASPVFPNLTEPAPQHRWNRAPQARLLPDRWIAIVHSAGQVAQIATGADIPRPLAVGPDPQAPPPDEATRAAIDSGEELAIDGAMTWLVDFDEAERVGMALRMSIPTSVANAGLDSLLVFGVVRSLGVAETAAGFADLLDAHHYTDGLAFLPLGTPTNNTDDRRAGYDSADPDRATSFANEMLTDPNRSVNALRAGAALGLSFPRIAGTLGRLDGAARDHDTDLRAMNTALWPAGWGYYLTNMIGAETGLSPDAVDWVRGHFLDYVRAGGPLPALRCGPQPYGILPVTLLDGWTPQPGDQSAARQGWLRDLLVHARDRIWRPVLGSVARIGLRTPPDPDADLADVMRTDGISHGHLARPVLGRHYVQHLYSLNAQSLSADLQAQDVIADKILTLLGLPTQAGHRPHVAGAFHSDSGLPVTAPLVQPDGVAAGLPGHSDYLGALLAATTIDAIVNAAPAPASLLHALLRHGLLREFATAAARIAATIPGSPSLATLLRDLELVDLVDVPPVNFVLATPPQTRHWRRQLDLTDAPLTAGASIRAYLEGLTDFGAAPVASLGQFRAGLAHLRGLDDESLHVLMQSTLDLSSHRLDAWITSFATKRLAQLLPDGPQGQYIGAYGWVENLRPGPVRTPLPASALPPGEPGPLYAPANDSGFLHAPSVNHASTAALLRNAHLGPSGVPSAEGPFAIDLSSRRVRDAENLLDGVRQGQPLGALLGYRLERHLHELQLDRFVAPLRELAPIAVRERSADQPKAEAIAAGNVVDGLMLLRRYDESGPSLLTGALTGASSAELNAVTNELAALADSVDALGDALTAEAAHQLVQGNTARMASTLAAVSQGEALPAELAVTRTPRSGNPVTHRVAVLFSGVSNSGGGWLAYNATPRPLAERWLSAWVRQLLGDARTIRCTVQRLDEATGAVVQTVRFPLNDVPVTALDFVYFTGTDAGGLCYAEQLVLYHARVMTGGFGATAALRLHHVRPQDLSPGETTLFDALEQARAIRTTLSGTRGLLPDDLSPPGRAAGATVDLAELESRIVRLENTLDRFHKALSASAAKSTAATADELRTGLLNLSLLGVGGSVPCVATDDDTATRMALLSQANAVLKESAPRLARATALRAAPAVPDPRARVQQLVDRAHNVCGNELVVLPYFTCDVAGATELGGALAASTQQQGGDRLAAHGWYTRMARVREPLARLGTCLRLADVLSTGARLNLTVAQLPFDARERWVGLPPADGTELAANKLSLVCQSTLPLDAAKALCGLLIDEWVEVVPNKTETTALAFQLDPPNSVPPQNILVAVPPVPGQAWDTETLRRVLMETLDLAKLRAVDPALLGAAAQYLPALYLPFNAADDAVSTDFAPYTG</sequence>
<keyword evidence="4" id="KW-1185">Reference proteome</keyword>
<reference evidence="3" key="1">
    <citation type="submission" date="2021-01" db="EMBL/GenBank/DDBJ databases">
        <title>Whole genome shotgun sequence of Rhizocola hellebori NBRC 109834.</title>
        <authorList>
            <person name="Komaki H."/>
            <person name="Tamura T."/>
        </authorList>
    </citation>
    <scope>NUCLEOTIDE SEQUENCE</scope>
    <source>
        <strain evidence="3">NBRC 109834</strain>
    </source>
</reference>
<evidence type="ECO:0000256" key="2">
    <source>
        <dbReference type="SAM" id="MobiDB-lite"/>
    </source>
</evidence>
<protein>
    <submittedName>
        <fullName evidence="3">Uncharacterized protein</fullName>
    </submittedName>
</protein>
<organism evidence="3 4">
    <name type="scientific">Rhizocola hellebori</name>
    <dbReference type="NCBI Taxonomy" id="1392758"/>
    <lineage>
        <taxon>Bacteria</taxon>
        <taxon>Bacillati</taxon>
        <taxon>Actinomycetota</taxon>
        <taxon>Actinomycetes</taxon>
        <taxon>Micromonosporales</taxon>
        <taxon>Micromonosporaceae</taxon>
        <taxon>Rhizocola</taxon>
    </lineage>
</organism>
<dbReference type="EMBL" id="BONY01000001">
    <property type="protein sequence ID" value="GIH02227.1"/>
    <property type="molecule type" value="Genomic_DNA"/>
</dbReference>
<name>A0A8J3Q2J9_9ACTN</name>
<proteinExistence type="predicted"/>
<keyword evidence="1" id="KW-0175">Coiled coil</keyword>
<feature type="region of interest" description="Disordered" evidence="2">
    <location>
        <begin position="1"/>
        <end position="27"/>
    </location>
</feature>
<dbReference type="Proteomes" id="UP000612899">
    <property type="component" value="Unassembled WGS sequence"/>
</dbReference>
<accession>A0A8J3Q2J9</accession>
<evidence type="ECO:0000313" key="4">
    <source>
        <dbReference type="Proteomes" id="UP000612899"/>
    </source>
</evidence>
<feature type="compositionally biased region" description="Polar residues" evidence="2">
    <location>
        <begin position="1"/>
        <end position="11"/>
    </location>
</feature>
<evidence type="ECO:0000313" key="3">
    <source>
        <dbReference type="EMBL" id="GIH02227.1"/>
    </source>
</evidence>